<dbReference type="EMBL" id="CAMXCT010002359">
    <property type="protein sequence ID" value="CAI3997622.1"/>
    <property type="molecule type" value="Genomic_DNA"/>
</dbReference>
<feature type="compositionally biased region" description="Basic and acidic residues" evidence="1">
    <location>
        <begin position="28"/>
        <end position="45"/>
    </location>
</feature>
<evidence type="ECO:0000313" key="4">
    <source>
        <dbReference type="Proteomes" id="UP001152797"/>
    </source>
</evidence>
<proteinExistence type="predicted"/>
<reference evidence="2" key="1">
    <citation type="submission" date="2022-10" db="EMBL/GenBank/DDBJ databases">
        <authorList>
            <person name="Chen Y."/>
            <person name="Dougan E. K."/>
            <person name="Chan C."/>
            <person name="Rhodes N."/>
            <person name="Thang M."/>
        </authorList>
    </citation>
    <scope>NUCLEOTIDE SEQUENCE</scope>
</reference>
<evidence type="ECO:0000313" key="2">
    <source>
        <dbReference type="EMBL" id="CAI3997622.1"/>
    </source>
</evidence>
<dbReference type="EMBL" id="CAMXCT020002359">
    <property type="protein sequence ID" value="CAL1150997.1"/>
    <property type="molecule type" value="Genomic_DNA"/>
</dbReference>
<comment type="caution">
    <text evidence="2">The sequence shown here is derived from an EMBL/GenBank/DDBJ whole genome shotgun (WGS) entry which is preliminary data.</text>
</comment>
<dbReference type="Proteomes" id="UP001152797">
    <property type="component" value="Unassembled WGS sequence"/>
</dbReference>
<gene>
    <name evidence="2" type="ORF">C1SCF055_LOCUS23984</name>
</gene>
<sequence length="144" mass="16189">MPRIERYNGCQVRSRLKQKLAESEAARASAEDKLTAAQEEVRMARDAQQASEEACRRMEAIQHDLQSKLANAKEEATHLKTQLSRDEACRKMEAIQHDLQSKLANAKEEACSAKENNHASEEAHQKMEARALEKETAVAAVFRA</sequence>
<feature type="region of interest" description="Disordered" evidence="1">
    <location>
        <begin position="106"/>
        <end position="131"/>
    </location>
</feature>
<evidence type="ECO:0000313" key="3">
    <source>
        <dbReference type="EMBL" id="CAL1150997.1"/>
    </source>
</evidence>
<accession>A0A9P1CS94</accession>
<dbReference type="EMBL" id="CAMXCT030002359">
    <property type="protein sequence ID" value="CAL4784934.1"/>
    <property type="molecule type" value="Genomic_DNA"/>
</dbReference>
<keyword evidence="4" id="KW-1185">Reference proteome</keyword>
<dbReference type="AlphaFoldDB" id="A0A9P1CS94"/>
<reference evidence="3" key="2">
    <citation type="submission" date="2024-04" db="EMBL/GenBank/DDBJ databases">
        <authorList>
            <person name="Chen Y."/>
            <person name="Shah S."/>
            <person name="Dougan E. K."/>
            <person name="Thang M."/>
            <person name="Chan C."/>
        </authorList>
    </citation>
    <scope>NUCLEOTIDE SEQUENCE [LARGE SCALE GENOMIC DNA]</scope>
</reference>
<protein>
    <submittedName>
        <fullName evidence="2">Uncharacterized protein</fullName>
    </submittedName>
</protein>
<organism evidence="2">
    <name type="scientific">Cladocopium goreaui</name>
    <dbReference type="NCBI Taxonomy" id="2562237"/>
    <lineage>
        <taxon>Eukaryota</taxon>
        <taxon>Sar</taxon>
        <taxon>Alveolata</taxon>
        <taxon>Dinophyceae</taxon>
        <taxon>Suessiales</taxon>
        <taxon>Symbiodiniaceae</taxon>
        <taxon>Cladocopium</taxon>
    </lineage>
</organism>
<feature type="region of interest" description="Disordered" evidence="1">
    <location>
        <begin position="28"/>
        <end position="50"/>
    </location>
</feature>
<evidence type="ECO:0000256" key="1">
    <source>
        <dbReference type="SAM" id="MobiDB-lite"/>
    </source>
</evidence>
<name>A0A9P1CS94_9DINO</name>